<evidence type="ECO:0000256" key="2">
    <source>
        <dbReference type="ARBA" id="ARBA00004496"/>
    </source>
</evidence>
<evidence type="ECO:0000313" key="17">
    <source>
        <dbReference type="Proteomes" id="UP000669239"/>
    </source>
</evidence>
<evidence type="ECO:0000256" key="3">
    <source>
        <dbReference type="ARBA" id="ARBA00012140"/>
    </source>
</evidence>
<evidence type="ECO:0000256" key="10">
    <source>
        <dbReference type="ARBA" id="ARBA00030399"/>
    </source>
</evidence>
<dbReference type="GO" id="GO:0005737">
    <property type="term" value="C:cytoplasm"/>
    <property type="evidence" value="ECO:0007669"/>
    <property type="project" value="UniProtKB-SubCell"/>
</dbReference>
<dbReference type="GO" id="GO:0006355">
    <property type="term" value="P:regulation of DNA-templated transcription"/>
    <property type="evidence" value="ECO:0007669"/>
    <property type="project" value="InterPro"/>
</dbReference>
<dbReference type="Pfam" id="PF22458">
    <property type="entry name" value="RsmF-B_ferredox"/>
    <property type="match status" value="1"/>
</dbReference>
<evidence type="ECO:0000256" key="12">
    <source>
        <dbReference type="ARBA" id="ARBA00047283"/>
    </source>
</evidence>
<evidence type="ECO:0000256" key="6">
    <source>
        <dbReference type="ARBA" id="ARBA00022603"/>
    </source>
</evidence>
<dbReference type="Pfam" id="PF01189">
    <property type="entry name" value="Methyltr_RsmB-F"/>
    <property type="match status" value="1"/>
</dbReference>
<feature type="binding site" evidence="13">
    <location>
        <position position="312"/>
    </location>
    <ligand>
        <name>S-adenosyl-L-methionine</name>
        <dbReference type="ChEBI" id="CHEBI:59789"/>
    </ligand>
</feature>
<dbReference type="SUPFAM" id="SSF53335">
    <property type="entry name" value="S-adenosyl-L-methionine-dependent methyltransferases"/>
    <property type="match status" value="1"/>
</dbReference>
<dbReference type="SUPFAM" id="SSF48013">
    <property type="entry name" value="NusB-like"/>
    <property type="match status" value="1"/>
</dbReference>
<dbReference type="GO" id="GO:0003723">
    <property type="term" value="F:RNA binding"/>
    <property type="evidence" value="ECO:0007669"/>
    <property type="project" value="UniProtKB-UniRule"/>
</dbReference>
<evidence type="ECO:0000256" key="1">
    <source>
        <dbReference type="ARBA" id="ARBA00002724"/>
    </source>
</evidence>
<evidence type="ECO:0000313" key="16">
    <source>
        <dbReference type="EMBL" id="NSJ49588.1"/>
    </source>
</evidence>
<feature type="active site" description="Nucleophile" evidence="13">
    <location>
        <position position="383"/>
    </location>
</feature>
<dbReference type="InterPro" id="IPR004573">
    <property type="entry name" value="rRNA_ssu_MeTfrase_B"/>
</dbReference>
<keyword evidence="9 13" id="KW-0694">RNA-binding</keyword>
<dbReference type="PRINTS" id="PR02008">
    <property type="entry name" value="RCMTFAMILY"/>
</dbReference>
<dbReference type="InterPro" id="IPR029063">
    <property type="entry name" value="SAM-dependent_MTases_sf"/>
</dbReference>
<dbReference type="EC" id="2.1.1.176" evidence="3"/>
<dbReference type="Pfam" id="PF01029">
    <property type="entry name" value="NusB"/>
    <property type="match status" value="1"/>
</dbReference>
<dbReference type="PANTHER" id="PTHR22807:SF53">
    <property type="entry name" value="RIBOSOMAL RNA SMALL SUBUNIT METHYLTRANSFERASE B-RELATED"/>
    <property type="match status" value="1"/>
</dbReference>
<comment type="caution">
    <text evidence="15">The sequence shown here is derived from an EMBL/GenBank/DDBJ whole genome shotgun (WGS) entry which is preliminary data.</text>
</comment>
<keyword evidence="7 13" id="KW-0808">Transferase</keyword>
<dbReference type="InterPro" id="IPR023267">
    <property type="entry name" value="RCMT"/>
</dbReference>
<comment type="function">
    <text evidence="1">Specifically methylates the cytosine at position 967 (m5C967) of 16S rRNA.</text>
</comment>
<keyword evidence="8 13" id="KW-0949">S-adenosyl-L-methionine</keyword>
<dbReference type="CDD" id="cd02440">
    <property type="entry name" value="AdoMet_MTases"/>
    <property type="match status" value="1"/>
</dbReference>
<dbReference type="InterPro" id="IPR035926">
    <property type="entry name" value="NusB-like_sf"/>
</dbReference>
<evidence type="ECO:0000256" key="4">
    <source>
        <dbReference type="ARBA" id="ARBA00022490"/>
    </source>
</evidence>
<evidence type="ECO:0000313" key="15">
    <source>
        <dbReference type="EMBL" id="MCG4744505.1"/>
    </source>
</evidence>
<accession>A0AAW5BR24</accession>
<name>A0AAW5BR24_9FIRM</name>
<evidence type="ECO:0000259" key="14">
    <source>
        <dbReference type="PROSITE" id="PS51686"/>
    </source>
</evidence>
<keyword evidence="6 13" id="KW-0489">Methyltransferase</keyword>
<comment type="similarity">
    <text evidence="13">Belongs to the class I-like SAM-binding methyltransferase superfamily. RsmB/NOP family.</text>
</comment>
<gene>
    <name evidence="15" type="primary">rsmB</name>
    <name evidence="16" type="ORF">G5B36_12895</name>
    <name evidence="15" type="ORF">L0N08_03670</name>
</gene>
<proteinExistence type="inferred from homology"/>
<dbReference type="InterPro" id="IPR049560">
    <property type="entry name" value="MeTrfase_RsmB-F_NOP2_cat"/>
</dbReference>
<evidence type="ECO:0000256" key="13">
    <source>
        <dbReference type="PROSITE-ProRule" id="PRU01023"/>
    </source>
</evidence>
<feature type="binding site" evidence="13">
    <location>
        <begin position="261"/>
        <end position="267"/>
    </location>
    <ligand>
        <name>S-adenosyl-L-methionine</name>
        <dbReference type="ChEBI" id="CHEBI:59789"/>
    </ligand>
</feature>
<dbReference type="EMBL" id="JAKNGE010000004">
    <property type="protein sequence ID" value="MCG4744505.1"/>
    <property type="molecule type" value="Genomic_DNA"/>
</dbReference>
<keyword evidence="17" id="KW-1185">Reference proteome</keyword>
<keyword evidence="4" id="KW-0963">Cytoplasm</keyword>
<comment type="subcellular location">
    <subcellularLocation>
        <location evidence="2">Cytoplasm</location>
    </subcellularLocation>
</comment>
<dbReference type="GO" id="GO:0008649">
    <property type="term" value="F:rRNA methyltransferase activity"/>
    <property type="evidence" value="ECO:0007669"/>
    <property type="project" value="InterPro"/>
</dbReference>
<sequence length="446" mass="50013">MAGKSDRGMENREIVLDILAEVLDKGSFVHLVLNQALRKYQYLDKSDRAFITRVTEGTLEYLLQIDYIINKYSKTKTDKMKPLIRNLLRMSVYQILYMDRVPDSAACNEAVKLAVRRRFTGLKGFVNGVLRTISREKASLVFDSPALAYSIPQWMYDMWENEYGSGKAEMIAASFLEDRPTWVRCNLSRASREEILKSLDSQGVMAEELACLPSVLAISGYDYLEGLECFQNGWIQVQDAASAFVGELADPGEGDYIIDVCAAPGGKSLHLADKLKGTGMVEARDLSYQKTALIEENVARFGAANIKTVVWDALVPDEDAMEKADIVIADLPCSGLGIIGKKPDIKYNMTMDKMEELSRLQREILSVVWKYVKPGGTLVYSTCTISRMENEDNAMWLPDHFPLEPVDLSGRLGGSFDEPSLKQGRIQFLPGIHPFDGFFISVFRRA</sequence>
<dbReference type="InterPro" id="IPR054728">
    <property type="entry name" value="RsmB-like_ferredoxin"/>
</dbReference>
<organism evidence="15 18">
    <name type="scientific">Enterocloster aldenensis</name>
    <dbReference type="NCBI Taxonomy" id="358742"/>
    <lineage>
        <taxon>Bacteria</taxon>
        <taxon>Bacillati</taxon>
        <taxon>Bacillota</taxon>
        <taxon>Clostridia</taxon>
        <taxon>Lachnospirales</taxon>
        <taxon>Lachnospiraceae</taxon>
        <taxon>Enterocloster</taxon>
    </lineage>
</organism>
<feature type="binding site" evidence="13">
    <location>
        <position position="285"/>
    </location>
    <ligand>
        <name>S-adenosyl-L-methionine</name>
        <dbReference type="ChEBI" id="CHEBI:59789"/>
    </ligand>
</feature>
<reference evidence="16" key="2">
    <citation type="submission" date="2020-02" db="EMBL/GenBank/DDBJ databases">
        <authorList>
            <person name="Littmann E."/>
            <person name="Sorbara M."/>
        </authorList>
    </citation>
    <scope>NUCLEOTIDE SEQUENCE</scope>
    <source>
        <strain evidence="16">MSK.1.17</strain>
    </source>
</reference>
<dbReference type="AlphaFoldDB" id="A0AAW5BR24"/>
<dbReference type="Proteomes" id="UP000669239">
    <property type="component" value="Unassembled WGS sequence"/>
</dbReference>
<comment type="catalytic activity">
    <reaction evidence="12">
        <text>cytidine(967) in 16S rRNA + S-adenosyl-L-methionine = 5-methylcytidine(967) in 16S rRNA + S-adenosyl-L-homocysteine + H(+)</text>
        <dbReference type="Rhea" id="RHEA:42748"/>
        <dbReference type="Rhea" id="RHEA-COMP:10219"/>
        <dbReference type="Rhea" id="RHEA-COMP:10220"/>
        <dbReference type="ChEBI" id="CHEBI:15378"/>
        <dbReference type="ChEBI" id="CHEBI:57856"/>
        <dbReference type="ChEBI" id="CHEBI:59789"/>
        <dbReference type="ChEBI" id="CHEBI:74483"/>
        <dbReference type="ChEBI" id="CHEBI:82748"/>
        <dbReference type="EC" id="2.1.1.176"/>
    </reaction>
</comment>
<feature type="binding site" evidence="13">
    <location>
        <position position="330"/>
    </location>
    <ligand>
        <name>S-adenosyl-L-methionine</name>
        <dbReference type="ChEBI" id="CHEBI:59789"/>
    </ligand>
</feature>
<dbReference type="InterPro" id="IPR006027">
    <property type="entry name" value="NusB_RsmB_TIM44"/>
</dbReference>
<evidence type="ECO:0000313" key="18">
    <source>
        <dbReference type="Proteomes" id="UP001299608"/>
    </source>
</evidence>
<dbReference type="Gene3D" id="3.40.50.150">
    <property type="entry name" value="Vaccinia Virus protein VP39"/>
    <property type="match status" value="1"/>
</dbReference>
<dbReference type="Proteomes" id="UP001299608">
    <property type="component" value="Unassembled WGS sequence"/>
</dbReference>
<evidence type="ECO:0000256" key="11">
    <source>
        <dbReference type="ARBA" id="ARBA00031088"/>
    </source>
</evidence>
<dbReference type="InterPro" id="IPR001678">
    <property type="entry name" value="MeTrfase_RsmB-F_NOP2_dom"/>
</dbReference>
<dbReference type="EMBL" id="JAAITT010000016">
    <property type="protein sequence ID" value="NSJ49588.1"/>
    <property type="molecule type" value="Genomic_DNA"/>
</dbReference>
<evidence type="ECO:0000256" key="9">
    <source>
        <dbReference type="ARBA" id="ARBA00022884"/>
    </source>
</evidence>
<evidence type="ECO:0000256" key="5">
    <source>
        <dbReference type="ARBA" id="ARBA00022552"/>
    </source>
</evidence>
<dbReference type="Gene3D" id="1.10.940.10">
    <property type="entry name" value="NusB-like"/>
    <property type="match status" value="1"/>
</dbReference>
<reference evidence="16 17" key="1">
    <citation type="journal article" date="2020" name="Cell Host Microbe">
        <title>Functional and Genomic Variation between Human-Derived Isolates of Lachnospiraceae Reveals Inter- and Intra-Species Diversity.</title>
        <authorList>
            <person name="Sorbara M.T."/>
            <person name="Littmann E.R."/>
            <person name="Fontana E."/>
            <person name="Moody T.U."/>
            <person name="Kohout C.E."/>
            <person name="Gjonbalaj M."/>
            <person name="Eaton V."/>
            <person name="Seok R."/>
            <person name="Leiner I.M."/>
            <person name="Pamer E.G."/>
        </authorList>
    </citation>
    <scope>NUCLEOTIDE SEQUENCE [LARGE SCALE GENOMIC DNA]</scope>
    <source>
        <strain evidence="16 17">MSK.1.17</strain>
    </source>
</reference>
<dbReference type="PANTHER" id="PTHR22807">
    <property type="entry name" value="NOP2 YEAST -RELATED NOL1/NOP2/FMU SUN DOMAIN-CONTAINING"/>
    <property type="match status" value="1"/>
</dbReference>
<dbReference type="NCBIfam" id="NF011494">
    <property type="entry name" value="PRK14902.1"/>
    <property type="match status" value="1"/>
</dbReference>
<reference evidence="15" key="3">
    <citation type="submission" date="2022-01" db="EMBL/GenBank/DDBJ databases">
        <title>Collection of gut derived symbiotic bacterial strains cultured from healthy donors.</title>
        <authorList>
            <person name="Lin H."/>
            <person name="Kohout C."/>
            <person name="Waligurski E."/>
            <person name="Pamer E.G."/>
        </authorList>
    </citation>
    <scope>NUCLEOTIDE SEQUENCE</scope>
    <source>
        <strain evidence="15">DFI.6.55</strain>
    </source>
</reference>
<dbReference type="PROSITE" id="PS51686">
    <property type="entry name" value="SAM_MT_RSMB_NOP"/>
    <property type="match status" value="1"/>
</dbReference>
<evidence type="ECO:0000256" key="8">
    <source>
        <dbReference type="ARBA" id="ARBA00022691"/>
    </source>
</evidence>
<protein>
    <recommendedName>
        <fullName evidence="3">16S rRNA (cytosine(967)-C(5))-methyltransferase</fullName>
        <ecNumber evidence="3">2.1.1.176</ecNumber>
    </recommendedName>
    <alternativeName>
        <fullName evidence="10">16S rRNA m5C967 methyltransferase</fullName>
    </alternativeName>
    <alternativeName>
        <fullName evidence="11">rRNA (cytosine-C(5)-)-methyltransferase RsmB</fullName>
    </alternativeName>
</protein>
<dbReference type="NCBIfam" id="TIGR00563">
    <property type="entry name" value="rsmB"/>
    <property type="match status" value="1"/>
</dbReference>
<feature type="domain" description="SAM-dependent MTase RsmB/NOP-type" evidence="14">
    <location>
        <begin position="171"/>
        <end position="446"/>
    </location>
</feature>
<dbReference type="RefSeq" id="WP_117560027.1">
    <property type="nucleotide sequence ID" value="NZ_JAAITT010000016.1"/>
</dbReference>
<evidence type="ECO:0000256" key="7">
    <source>
        <dbReference type="ARBA" id="ARBA00022679"/>
    </source>
</evidence>
<keyword evidence="5" id="KW-0698">rRNA processing</keyword>